<name>A0A4Z0PU07_9BACT</name>
<dbReference type="SUPFAM" id="SSF46689">
    <property type="entry name" value="Homeodomain-like"/>
    <property type="match status" value="2"/>
</dbReference>
<dbReference type="Pfam" id="PF02311">
    <property type="entry name" value="AraC_binding"/>
    <property type="match status" value="1"/>
</dbReference>
<dbReference type="PROSITE" id="PS01124">
    <property type="entry name" value="HTH_ARAC_FAMILY_2"/>
    <property type="match status" value="1"/>
</dbReference>
<dbReference type="Pfam" id="PF12833">
    <property type="entry name" value="HTH_18"/>
    <property type="match status" value="1"/>
</dbReference>
<dbReference type="SUPFAM" id="SSF51182">
    <property type="entry name" value="RmlC-like cupins"/>
    <property type="match status" value="1"/>
</dbReference>
<keyword evidence="2" id="KW-0238">DNA-binding</keyword>
<reference evidence="5 6" key="1">
    <citation type="submission" date="2019-04" db="EMBL/GenBank/DDBJ databases">
        <authorList>
            <person name="Feng G."/>
            <person name="Zhang J."/>
            <person name="Zhu H."/>
        </authorList>
    </citation>
    <scope>NUCLEOTIDE SEQUENCE [LARGE SCALE GENOMIC DNA]</scope>
    <source>
        <strain evidence="5 6">JCM 31653</strain>
    </source>
</reference>
<dbReference type="EMBL" id="SRLC01000002">
    <property type="protein sequence ID" value="TGE21197.1"/>
    <property type="molecule type" value="Genomic_DNA"/>
</dbReference>
<keyword evidence="6" id="KW-1185">Reference proteome</keyword>
<evidence type="ECO:0000313" key="5">
    <source>
        <dbReference type="EMBL" id="TGE21197.1"/>
    </source>
</evidence>
<dbReference type="RefSeq" id="WP_135463749.1">
    <property type="nucleotide sequence ID" value="NZ_SRLC01000002.1"/>
</dbReference>
<sequence>MKLEFEPIQPSAGSSFTLLHYTEAQEGGILWHYHPEYELLYIPQGSGRRHIGQHVSRYEGGELLFMGPNLPHLSFSHEQKGPFEQIVLQLRADFLGDAFLKRPELAAVQHLFVRSAQGLSFGPETREIVGEALRQMLGQPASRRLLTLLQLLYQLAEAPDVTELHAEMGGSGAQVKEQKRLGRIYQYIQEHFAEPIGVQELADVAHLSVPAFCRYFKKMTSQTLTNFLQEYRISHAQLLLLEDMPITEVSYASGFNNLSHFNRTFRRVTGLTPSAYREQKAG</sequence>
<dbReference type="GO" id="GO:0003700">
    <property type="term" value="F:DNA-binding transcription factor activity"/>
    <property type="evidence" value="ECO:0007669"/>
    <property type="project" value="InterPro"/>
</dbReference>
<dbReference type="InterPro" id="IPR011051">
    <property type="entry name" value="RmlC_Cupin_sf"/>
</dbReference>
<evidence type="ECO:0000259" key="4">
    <source>
        <dbReference type="PROSITE" id="PS01124"/>
    </source>
</evidence>
<dbReference type="SMART" id="SM00342">
    <property type="entry name" value="HTH_ARAC"/>
    <property type="match status" value="1"/>
</dbReference>
<proteinExistence type="predicted"/>
<dbReference type="PANTHER" id="PTHR43280:SF27">
    <property type="entry name" value="TRANSCRIPTIONAL REGULATOR MTLR"/>
    <property type="match status" value="1"/>
</dbReference>
<dbReference type="AlphaFoldDB" id="A0A4Z0PU07"/>
<evidence type="ECO:0000256" key="3">
    <source>
        <dbReference type="ARBA" id="ARBA00023163"/>
    </source>
</evidence>
<dbReference type="OrthoDB" id="792101at2"/>
<dbReference type="InterPro" id="IPR018060">
    <property type="entry name" value="HTH_AraC"/>
</dbReference>
<dbReference type="InterPro" id="IPR003313">
    <property type="entry name" value="AraC-bd"/>
</dbReference>
<dbReference type="GO" id="GO:0043565">
    <property type="term" value="F:sequence-specific DNA binding"/>
    <property type="evidence" value="ECO:0007669"/>
    <property type="project" value="InterPro"/>
</dbReference>
<evidence type="ECO:0000313" key="6">
    <source>
        <dbReference type="Proteomes" id="UP000297549"/>
    </source>
</evidence>
<dbReference type="InterPro" id="IPR018062">
    <property type="entry name" value="HTH_AraC-typ_CS"/>
</dbReference>
<feature type="domain" description="HTH araC/xylS-type" evidence="4">
    <location>
        <begin position="182"/>
        <end position="279"/>
    </location>
</feature>
<dbReference type="InterPro" id="IPR014710">
    <property type="entry name" value="RmlC-like_jellyroll"/>
</dbReference>
<dbReference type="Proteomes" id="UP000297549">
    <property type="component" value="Unassembled WGS sequence"/>
</dbReference>
<dbReference type="PROSITE" id="PS00041">
    <property type="entry name" value="HTH_ARAC_FAMILY_1"/>
    <property type="match status" value="1"/>
</dbReference>
<dbReference type="Gene3D" id="1.10.10.60">
    <property type="entry name" value="Homeodomain-like"/>
    <property type="match status" value="2"/>
</dbReference>
<dbReference type="InterPro" id="IPR009057">
    <property type="entry name" value="Homeodomain-like_sf"/>
</dbReference>
<evidence type="ECO:0000256" key="2">
    <source>
        <dbReference type="ARBA" id="ARBA00023125"/>
    </source>
</evidence>
<keyword evidence="3" id="KW-0804">Transcription</keyword>
<dbReference type="InterPro" id="IPR020449">
    <property type="entry name" value="Tscrpt_reg_AraC-type_HTH"/>
</dbReference>
<gene>
    <name evidence="5" type="ORF">E5K00_12940</name>
</gene>
<keyword evidence="1" id="KW-0805">Transcription regulation</keyword>
<accession>A0A4Z0PU07</accession>
<evidence type="ECO:0000256" key="1">
    <source>
        <dbReference type="ARBA" id="ARBA00023015"/>
    </source>
</evidence>
<protein>
    <submittedName>
        <fullName evidence="5">AraC family transcriptional regulator</fullName>
    </submittedName>
</protein>
<comment type="caution">
    <text evidence="5">The sequence shown here is derived from an EMBL/GenBank/DDBJ whole genome shotgun (WGS) entry which is preliminary data.</text>
</comment>
<dbReference type="PANTHER" id="PTHR43280">
    <property type="entry name" value="ARAC-FAMILY TRANSCRIPTIONAL REGULATOR"/>
    <property type="match status" value="1"/>
</dbReference>
<organism evidence="5 6">
    <name type="scientific">Hymenobacter aquaticus</name>
    <dbReference type="NCBI Taxonomy" id="1867101"/>
    <lineage>
        <taxon>Bacteria</taxon>
        <taxon>Pseudomonadati</taxon>
        <taxon>Bacteroidota</taxon>
        <taxon>Cytophagia</taxon>
        <taxon>Cytophagales</taxon>
        <taxon>Hymenobacteraceae</taxon>
        <taxon>Hymenobacter</taxon>
    </lineage>
</organism>
<dbReference type="PRINTS" id="PR00032">
    <property type="entry name" value="HTHARAC"/>
</dbReference>
<dbReference type="Gene3D" id="2.60.120.10">
    <property type="entry name" value="Jelly Rolls"/>
    <property type="match status" value="1"/>
</dbReference>